<name>A0A286REY5_9BACT</name>
<evidence type="ECO:0000259" key="9">
    <source>
        <dbReference type="PROSITE" id="PS50011"/>
    </source>
</evidence>
<keyword evidence="5 10" id="KW-0418">Kinase</keyword>
<dbReference type="GO" id="GO:0005524">
    <property type="term" value="F:ATP binding"/>
    <property type="evidence" value="ECO:0007669"/>
    <property type="project" value="UniProtKB-UniRule"/>
</dbReference>
<dbReference type="Gene3D" id="3.30.200.20">
    <property type="entry name" value="Phosphorylase Kinase, domain 1"/>
    <property type="match status" value="1"/>
</dbReference>
<dbReference type="PROSITE" id="PS00108">
    <property type="entry name" value="PROTEIN_KINASE_ST"/>
    <property type="match status" value="1"/>
</dbReference>
<evidence type="ECO:0000256" key="6">
    <source>
        <dbReference type="ARBA" id="ARBA00022840"/>
    </source>
</evidence>
<dbReference type="InterPro" id="IPR008271">
    <property type="entry name" value="Ser/Thr_kinase_AS"/>
</dbReference>
<keyword evidence="8" id="KW-0812">Transmembrane</keyword>
<evidence type="ECO:0000313" key="11">
    <source>
        <dbReference type="Proteomes" id="UP000215086"/>
    </source>
</evidence>
<keyword evidence="6 7" id="KW-0067">ATP-binding</keyword>
<dbReference type="PROSITE" id="PS50011">
    <property type="entry name" value="PROTEIN_KINASE_DOM"/>
    <property type="match status" value="1"/>
</dbReference>
<evidence type="ECO:0000256" key="5">
    <source>
        <dbReference type="ARBA" id="ARBA00022777"/>
    </source>
</evidence>
<sequence>MIIRCPDCSGTLEVGDGQLPDDVVCPHCGRHNPFETATLSIHPKDLIALGHFQLLEHIGTGRFGEVFKARDIRLNRIVALKIPRTEMMDEGTRRWFLREARAAAKLRHPNIVAIHEVGVADGRIYIASDYIEGCTLANYLAATRPTLCEIVNICIQVADALHYVHQEGVIHRDLKPSNILLDAQRRAYVTDFGLAKELTTDSTVTAEGLVLGTPSYMSPEQAKGGACHADARSDVFSLGVILYEMLAGKLPFSADSVHGLLDQIRYVDPTPPRRFNRQVSRDLETICLKALAKDPAARYQSALEFAEDLRRFRAGLPIRARRVGWVGRTARWIERNRPLAITLCGLVFLALLVTTLVATQVYRHWSQFRQVVIDTIPSGANVVFIPIDQESGEPVPENATVPKKSPVLQSLLSGDYLVVAYLPDGRFHEVYRHVPRDQQEVPTIYPHRSWEWNGKKVTLPVVKIPDHFVARDMALIPGGEVTTVPPRVPSVSGNVVPTPHRQFVPSFFLDTEEITCKKYRGNEGELPDSTSCLTEKPDDSDALTCISLDQAIAFAEVVGKRIPTEAEFLLAATHLERERSRAGAKRVNLTFSAASEDKGDFLLVDPQRPVRGLFSNVAEWTITVALLPDLSGSPSRTIRGRVVWGATLSILDRKPEALEIAGISTPRLVLHEGTKKPGLGFRCARSVKPRIAPEDFIRSVER</sequence>
<reference evidence="10 11" key="1">
    <citation type="journal article" name="Front. Microbiol.">
        <title>Sugar Metabolism of the First Thermophilic Planctomycete Thermogutta terrifontis: Comparative Genomic and Transcriptomic Approaches.</title>
        <authorList>
            <person name="Elcheninov A.G."/>
            <person name="Menzel P."/>
            <person name="Gudbergsdottir S.R."/>
            <person name="Slesarev A.I."/>
            <person name="Kadnikov V.V."/>
            <person name="Krogh A."/>
            <person name="Bonch-Osmolovskaya E.A."/>
            <person name="Peng X."/>
            <person name="Kublanov I.V."/>
        </authorList>
    </citation>
    <scope>NUCLEOTIDE SEQUENCE [LARGE SCALE GENOMIC DNA]</scope>
    <source>
        <strain evidence="10 11">R1</strain>
    </source>
</reference>
<dbReference type="Gene3D" id="1.10.510.10">
    <property type="entry name" value="Transferase(Phosphotransferase) domain 1"/>
    <property type="match status" value="1"/>
</dbReference>
<dbReference type="RefSeq" id="WP_095414813.1">
    <property type="nucleotide sequence ID" value="NZ_CP018477.1"/>
</dbReference>
<dbReference type="InterPro" id="IPR011009">
    <property type="entry name" value="Kinase-like_dom_sf"/>
</dbReference>
<accession>A0A286REY5</accession>
<feature type="transmembrane region" description="Helical" evidence="8">
    <location>
        <begin position="339"/>
        <end position="359"/>
    </location>
</feature>
<dbReference type="Pfam" id="PF03781">
    <property type="entry name" value="FGE-sulfatase"/>
    <property type="match status" value="1"/>
</dbReference>
<proteinExistence type="predicted"/>
<dbReference type="InterPro" id="IPR042095">
    <property type="entry name" value="SUMF_sf"/>
</dbReference>
<dbReference type="EMBL" id="CP018477">
    <property type="protein sequence ID" value="ASV74518.1"/>
    <property type="molecule type" value="Genomic_DNA"/>
</dbReference>
<dbReference type="PROSITE" id="PS00107">
    <property type="entry name" value="PROTEIN_KINASE_ATP"/>
    <property type="match status" value="1"/>
</dbReference>
<dbReference type="EC" id="2.7.11.1" evidence="1"/>
<dbReference type="Pfam" id="PF00069">
    <property type="entry name" value="Pkinase"/>
    <property type="match status" value="1"/>
</dbReference>
<dbReference type="OrthoDB" id="6111975at2"/>
<evidence type="ECO:0000256" key="7">
    <source>
        <dbReference type="PROSITE-ProRule" id="PRU10141"/>
    </source>
</evidence>
<dbReference type="Gene3D" id="3.90.1580.10">
    <property type="entry name" value="paralog of FGE (formylglycine-generating enzyme)"/>
    <property type="match status" value="1"/>
</dbReference>
<dbReference type="SUPFAM" id="SSF56112">
    <property type="entry name" value="Protein kinase-like (PK-like)"/>
    <property type="match status" value="1"/>
</dbReference>
<dbReference type="SMART" id="SM00220">
    <property type="entry name" value="S_TKc"/>
    <property type="match status" value="1"/>
</dbReference>
<keyword evidence="2 10" id="KW-0723">Serine/threonine-protein kinase</keyword>
<evidence type="ECO:0000256" key="2">
    <source>
        <dbReference type="ARBA" id="ARBA00022527"/>
    </source>
</evidence>
<evidence type="ECO:0000256" key="8">
    <source>
        <dbReference type="SAM" id="Phobius"/>
    </source>
</evidence>
<dbReference type="InterPro" id="IPR005532">
    <property type="entry name" value="SUMF_dom"/>
</dbReference>
<keyword evidence="4 7" id="KW-0547">Nucleotide-binding</keyword>
<dbReference type="InterPro" id="IPR000719">
    <property type="entry name" value="Prot_kinase_dom"/>
</dbReference>
<dbReference type="PANTHER" id="PTHR43289:SF6">
    <property type="entry name" value="SERINE_THREONINE-PROTEIN KINASE NEKL-3"/>
    <property type="match status" value="1"/>
</dbReference>
<dbReference type="AlphaFoldDB" id="A0A286REY5"/>
<keyword evidence="3" id="KW-0808">Transferase</keyword>
<evidence type="ECO:0000313" key="10">
    <source>
        <dbReference type="EMBL" id="ASV74518.1"/>
    </source>
</evidence>
<dbReference type="GO" id="GO:0004674">
    <property type="term" value="F:protein serine/threonine kinase activity"/>
    <property type="evidence" value="ECO:0007669"/>
    <property type="project" value="UniProtKB-KW"/>
</dbReference>
<feature type="binding site" evidence="7">
    <location>
        <position position="81"/>
    </location>
    <ligand>
        <name>ATP</name>
        <dbReference type="ChEBI" id="CHEBI:30616"/>
    </ligand>
</feature>
<dbReference type="SUPFAM" id="SSF56436">
    <property type="entry name" value="C-type lectin-like"/>
    <property type="match status" value="1"/>
</dbReference>
<dbReference type="Proteomes" id="UP000215086">
    <property type="component" value="Chromosome"/>
</dbReference>
<evidence type="ECO:0000256" key="3">
    <source>
        <dbReference type="ARBA" id="ARBA00022679"/>
    </source>
</evidence>
<dbReference type="CDD" id="cd14014">
    <property type="entry name" value="STKc_PknB_like"/>
    <property type="match status" value="1"/>
</dbReference>
<organism evidence="10 11">
    <name type="scientific">Thermogutta terrifontis</name>
    <dbReference type="NCBI Taxonomy" id="1331910"/>
    <lineage>
        <taxon>Bacteria</taxon>
        <taxon>Pseudomonadati</taxon>
        <taxon>Planctomycetota</taxon>
        <taxon>Planctomycetia</taxon>
        <taxon>Pirellulales</taxon>
        <taxon>Thermoguttaceae</taxon>
        <taxon>Thermogutta</taxon>
    </lineage>
</organism>
<keyword evidence="8" id="KW-0472">Membrane</keyword>
<dbReference type="PANTHER" id="PTHR43289">
    <property type="entry name" value="MITOGEN-ACTIVATED PROTEIN KINASE KINASE KINASE 20-RELATED"/>
    <property type="match status" value="1"/>
</dbReference>
<dbReference type="FunFam" id="1.10.510.10:FF:000021">
    <property type="entry name" value="Serine/threonine protein kinase"/>
    <property type="match status" value="1"/>
</dbReference>
<dbReference type="KEGG" id="ttf:THTE_1916"/>
<protein>
    <recommendedName>
        <fullName evidence="1">non-specific serine/threonine protein kinase</fullName>
        <ecNumber evidence="1">2.7.11.1</ecNumber>
    </recommendedName>
</protein>
<keyword evidence="8" id="KW-1133">Transmembrane helix</keyword>
<evidence type="ECO:0000256" key="4">
    <source>
        <dbReference type="ARBA" id="ARBA00022741"/>
    </source>
</evidence>
<feature type="domain" description="Protein kinase" evidence="9">
    <location>
        <begin position="52"/>
        <end position="313"/>
    </location>
</feature>
<keyword evidence="11" id="KW-1185">Reference proteome</keyword>
<gene>
    <name evidence="10" type="ORF">THTE_1916</name>
</gene>
<dbReference type="InterPro" id="IPR017441">
    <property type="entry name" value="Protein_kinase_ATP_BS"/>
</dbReference>
<evidence type="ECO:0000256" key="1">
    <source>
        <dbReference type="ARBA" id="ARBA00012513"/>
    </source>
</evidence>
<dbReference type="InterPro" id="IPR016187">
    <property type="entry name" value="CTDL_fold"/>
</dbReference>